<accession>A0A1B2F040</accession>
<organism evidence="1">
    <name type="scientific">Microvirga ossetica</name>
    <dbReference type="NCBI Taxonomy" id="1882682"/>
    <lineage>
        <taxon>Bacteria</taxon>
        <taxon>Pseudomonadati</taxon>
        <taxon>Pseudomonadota</taxon>
        <taxon>Alphaproteobacteria</taxon>
        <taxon>Hyphomicrobiales</taxon>
        <taxon>Methylobacteriaceae</taxon>
        <taxon>Microvirga</taxon>
    </lineage>
</organism>
<name>A0A1B2F040_9HYPH</name>
<protein>
    <submittedName>
        <fullName evidence="1">Uncharacterized protein</fullName>
    </submittedName>
</protein>
<reference evidence="1" key="1">
    <citation type="submission" date="2016-07" db="EMBL/GenBank/DDBJ databases">
        <title>Microvirga ossetica sp. nov. a new species of rhizobia isolated from root nodules of the legume species Vicia alpestris Steven originated from North Ossetia region in the Caucasus.</title>
        <authorList>
            <person name="Safronova V.I."/>
            <person name="Kuznetsova I.G."/>
            <person name="Sazanova A.L."/>
            <person name="Belimov A."/>
            <person name="Andronov E."/>
            <person name="Osledkin Y.S."/>
            <person name="Onishchuk O.P."/>
            <person name="Kurchak O.N."/>
            <person name="Shaposhnikov A.I."/>
            <person name="Willems A."/>
            <person name="Tikhonovich I.A."/>
        </authorList>
    </citation>
    <scope>NUCLEOTIDE SEQUENCE [LARGE SCALE GENOMIC DNA]</scope>
    <source>
        <strain evidence="1">V5/3M</strain>
        <plasmid evidence="1">unnamed5</plasmid>
    </source>
</reference>
<sequence length="92" mass="9974">MPANAVMVILNVDDPNGRQLTEMLMANADWQPHRDPGEIPFTRGLAMRDGIQDLIGALDPYEAEKLQSMAGFGVVMMDRGVVAVFAAEEVSA</sequence>
<evidence type="ECO:0000313" key="1">
    <source>
        <dbReference type="EMBL" id="ANY85513.1"/>
    </source>
</evidence>
<gene>
    <name evidence="1" type="ORF">BB934_45685</name>
</gene>
<dbReference type="KEGG" id="moc:BB934_45685"/>
<dbReference type="EMBL" id="CP016621">
    <property type="protein sequence ID" value="ANY85513.1"/>
    <property type="molecule type" value="Genomic_DNA"/>
</dbReference>
<proteinExistence type="predicted"/>
<dbReference type="RefSeq" id="WP_099516285.1">
    <property type="nucleotide sequence ID" value="NZ_CP016621.1"/>
</dbReference>
<dbReference type="OrthoDB" id="462203at2"/>
<geneLocation type="plasmid" evidence="1">
    <name>unnamed5</name>
</geneLocation>
<dbReference type="AlphaFoldDB" id="A0A1B2F040"/>
<keyword evidence="1" id="KW-0614">Plasmid</keyword>